<dbReference type="PIRSF" id="PIRSF036427">
    <property type="entry name" value="Precrrn-2_mtase"/>
    <property type="match status" value="1"/>
</dbReference>
<keyword evidence="3" id="KW-0169">Cobalamin biosynthesis</keyword>
<dbReference type="InterPro" id="IPR014777">
    <property type="entry name" value="4pyrrole_Mease_sub1"/>
</dbReference>
<dbReference type="PANTHER" id="PTHR43467:SF2">
    <property type="entry name" value="COBALT-PRECORRIN-2 C(20)-METHYLTRANSFERASE"/>
    <property type="match status" value="1"/>
</dbReference>
<dbReference type="NCBIfam" id="TIGR01467">
    <property type="entry name" value="cobI_cbiL"/>
    <property type="match status" value="1"/>
</dbReference>
<evidence type="ECO:0000313" key="10">
    <source>
        <dbReference type="Proteomes" id="UP000823933"/>
    </source>
</evidence>
<dbReference type="GO" id="GO:0009236">
    <property type="term" value="P:cobalamin biosynthetic process"/>
    <property type="evidence" value="ECO:0007669"/>
    <property type="project" value="UniProtKB-UniRule"/>
</dbReference>
<dbReference type="GO" id="GO:0030788">
    <property type="term" value="F:precorrin-2 C20-methyltransferase activity"/>
    <property type="evidence" value="ECO:0007669"/>
    <property type="project" value="UniProtKB-EC"/>
</dbReference>
<dbReference type="SUPFAM" id="SSF53790">
    <property type="entry name" value="Tetrapyrrole methylase"/>
    <property type="match status" value="1"/>
</dbReference>
<dbReference type="Gene3D" id="3.30.950.10">
    <property type="entry name" value="Methyltransferase, Cobalt-precorrin-4 Transmethylase, Domain 2"/>
    <property type="match status" value="1"/>
</dbReference>
<reference evidence="9" key="2">
    <citation type="submission" date="2021-04" db="EMBL/GenBank/DDBJ databases">
        <authorList>
            <person name="Gilroy R."/>
        </authorList>
    </citation>
    <scope>NUCLEOTIDE SEQUENCE</scope>
    <source>
        <strain evidence="9">ChiHcolR34-3080</strain>
    </source>
</reference>
<protein>
    <submittedName>
        <fullName evidence="9">Precorrin-2 C(20)-methyltransferase</fullName>
        <ecNumber evidence="9">2.1.1.130</ecNumber>
    </submittedName>
</protein>
<dbReference type="InterPro" id="IPR000878">
    <property type="entry name" value="4pyrrol_Mease"/>
</dbReference>
<dbReference type="AlphaFoldDB" id="A0A9D1TX31"/>
<keyword evidence="6" id="KW-0949">S-adenosyl-L-methionine</keyword>
<dbReference type="Proteomes" id="UP000823933">
    <property type="component" value="Unassembled WGS sequence"/>
</dbReference>
<reference evidence="9" key="1">
    <citation type="journal article" date="2021" name="PeerJ">
        <title>Extensive microbial diversity within the chicken gut microbiome revealed by metagenomics and culture.</title>
        <authorList>
            <person name="Gilroy R."/>
            <person name="Ravi A."/>
            <person name="Getino M."/>
            <person name="Pursley I."/>
            <person name="Horton D.L."/>
            <person name="Alikhan N.F."/>
            <person name="Baker D."/>
            <person name="Gharbi K."/>
            <person name="Hall N."/>
            <person name="Watson M."/>
            <person name="Adriaenssens E.M."/>
            <person name="Foster-Nyarko E."/>
            <person name="Jarju S."/>
            <person name="Secka A."/>
            <person name="Antonio M."/>
            <person name="Oren A."/>
            <person name="Chaudhuri R.R."/>
            <person name="La Ragione R."/>
            <person name="Hildebrand F."/>
            <person name="Pallen M.J."/>
        </authorList>
    </citation>
    <scope>NUCLEOTIDE SEQUENCE</scope>
    <source>
        <strain evidence="9">ChiHcolR34-3080</strain>
    </source>
</reference>
<sequence>MEHKGTLYAVGVGPGDPELLTLKAARVIEECPVVAAPRTAGGRMLALEIARQAVSLAGKEILPLDFSMSTDPETRAAAHAAAAALVRAELDAGRDVALLNLGDVSIYATCAYLIERLEAEDYPTARVAGVPSFCAAAARLNTSLTGIDTPLHIYPAAEEADLAAALAQPGTKILMKSARRLPAVLDALRSAGCAGHSALAANCGLPGELILPRLDGPEAAAALDAGYFVTVIVKEG</sequence>
<name>A0A9D1TX31_9FIRM</name>
<dbReference type="PANTHER" id="PTHR43467">
    <property type="entry name" value="COBALT-PRECORRIN-2 C(20)-METHYLTRANSFERASE"/>
    <property type="match status" value="1"/>
</dbReference>
<dbReference type="InterPro" id="IPR012382">
    <property type="entry name" value="CobI/CbiL"/>
</dbReference>
<comment type="caution">
    <text evidence="9">The sequence shown here is derived from an EMBL/GenBank/DDBJ whole genome shotgun (WGS) entry which is preliminary data.</text>
</comment>
<evidence type="ECO:0000259" key="8">
    <source>
        <dbReference type="Pfam" id="PF00590"/>
    </source>
</evidence>
<dbReference type="CDD" id="cd11645">
    <property type="entry name" value="Precorrin_2_C20_MT"/>
    <property type="match status" value="1"/>
</dbReference>
<accession>A0A9D1TX31</accession>
<evidence type="ECO:0000256" key="5">
    <source>
        <dbReference type="ARBA" id="ARBA00022679"/>
    </source>
</evidence>
<evidence type="ECO:0000256" key="7">
    <source>
        <dbReference type="PIRNR" id="PIRNR036427"/>
    </source>
</evidence>
<proteinExistence type="inferred from homology"/>
<feature type="domain" description="Tetrapyrrole methylase" evidence="8">
    <location>
        <begin position="6"/>
        <end position="211"/>
    </location>
</feature>
<dbReference type="EMBL" id="DXHQ01000104">
    <property type="protein sequence ID" value="HIW09542.1"/>
    <property type="molecule type" value="Genomic_DNA"/>
</dbReference>
<evidence type="ECO:0000256" key="2">
    <source>
        <dbReference type="ARBA" id="ARBA00005879"/>
    </source>
</evidence>
<dbReference type="InterPro" id="IPR035996">
    <property type="entry name" value="4pyrrol_Methylase_sf"/>
</dbReference>
<evidence type="ECO:0000256" key="4">
    <source>
        <dbReference type="ARBA" id="ARBA00022603"/>
    </source>
</evidence>
<dbReference type="InterPro" id="IPR014776">
    <property type="entry name" value="4pyrrole_Mease_sub2"/>
</dbReference>
<evidence type="ECO:0000313" key="9">
    <source>
        <dbReference type="EMBL" id="HIW09542.1"/>
    </source>
</evidence>
<keyword evidence="5 9" id="KW-0808">Transferase</keyword>
<dbReference type="EC" id="2.1.1.130" evidence="9"/>
<comment type="pathway">
    <text evidence="1">Cofactor biosynthesis; adenosylcobalamin biosynthesis.</text>
</comment>
<dbReference type="Pfam" id="PF00590">
    <property type="entry name" value="TP_methylase"/>
    <property type="match status" value="1"/>
</dbReference>
<dbReference type="Gene3D" id="3.40.1010.10">
    <property type="entry name" value="Cobalt-precorrin-4 Transmethylase, Domain 1"/>
    <property type="match status" value="1"/>
</dbReference>
<comment type="similarity">
    <text evidence="2 7">Belongs to the precorrin methyltransferase family.</text>
</comment>
<organism evidence="9 10">
    <name type="scientific">Candidatus Faecalibacterium intestinigallinarum</name>
    <dbReference type="NCBI Taxonomy" id="2838581"/>
    <lineage>
        <taxon>Bacteria</taxon>
        <taxon>Bacillati</taxon>
        <taxon>Bacillota</taxon>
        <taxon>Clostridia</taxon>
        <taxon>Eubacteriales</taxon>
        <taxon>Oscillospiraceae</taxon>
        <taxon>Faecalibacterium</taxon>
    </lineage>
</organism>
<gene>
    <name evidence="9" type="primary">cobI</name>
    <name evidence="9" type="ORF">H9890_09115</name>
</gene>
<evidence type="ECO:0000256" key="6">
    <source>
        <dbReference type="ARBA" id="ARBA00022691"/>
    </source>
</evidence>
<keyword evidence="4 9" id="KW-0489">Methyltransferase</keyword>
<dbReference type="GO" id="GO:0032259">
    <property type="term" value="P:methylation"/>
    <property type="evidence" value="ECO:0007669"/>
    <property type="project" value="UniProtKB-KW"/>
</dbReference>
<evidence type="ECO:0000256" key="1">
    <source>
        <dbReference type="ARBA" id="ARBA00004953"/>
    </source>
</evidence>
<dbReference type="InterPro" id="IPR006364">
    <property type="entry name" value="CobI/CbiL/CobIJ_dom"/>
</dbReference>
<evidence type="ECO:0000256" key="3">
    <source>
        <dbReference type="ARBA" id="ARBA00022573"/>
    </source>
</evidence>